<evidence type="ECO:0000313" key="7">
    <source>
        <dbReference type="EMBL" id="KPM06657.1"/>
    </source>
</evidence>
<dbReference type="OMA" id="DQWEENE"/>
<dbReference type="OrthoDB" id="75833at2759"/>
<dbReference type="InterPro" id="IPR019330">
    <property type="entry name" value="MESD"/>
</dbReference>
<keyword evidence="6" id="KW-0143">Chaperone</keyword>
<dbReference type="Gene3D" id="3.30.70.260">
    <property type="match status" value="1"/>
</dbReference>
<dbReference type="Proteomes" id="UP000616769">
    <property type="component" value="Unassembled WGS sequence"/>
</dbReference>
<dbReference type="FunFam" id="3.30.70.260:FF:000031">
    <property type="entry name" value="LDLR chaperone MESD"/>
    <property type="match status" value="1"/>
</dbReference>
<proteinExistence type="inferred from homology"/>
<dbReference type="GO" id="GO:0005783">
    <property type="term" value="C:endoplasmic reticulum"/>
    <property type="evidence" value="ECO:0007669"/>
    <property type="project" value="UniProtKB-SubCell"/>
</dbReference>
<keyword evidence="4" id="KW-0732">Signal</keyword>
<dbReference type="VEuPathDB" id="VectorBase:SSCA005803"/>
<evidence type="ECO:0000256" key="4">
    <source>
        <dbReference type="ARBA" id="ARBA00022729"/>
    </source>
</evidence>
<keyword evidence="3" id="KW-0879">Wnt signaling pathway</keyword>
<dbReference type="Gene3D" id="6.10.250.640">
    <property type="match status" value="1"/>
</dbReference>
<accession>A0A132A6V0</accession>
<evidence type="ECO:0000256" key="3">
    <source>
        <dbReference type="ARBA" id="ARBA00022687"/>
    </source>
</evidence>
<comment type="subcellular location">
    <subcellularLocation>
        <location evidence="1">Endoplasmic reticulum</location>
    </subcellularLocation>
</comment>
<evidence type="ECO:0000313" key="8">
    <source>
        <dbReference type="Proteomes" id="UP000616769"/>
    </source>
</evidence>
<gene>
    <name evidence="7" type="ORF">QR98_0051350</name>
</gene>
<evidence type="ECO:0000256" key="2">
    <source>
        <dbReference type="ARBA" id="ARBA00011068"/>
    </source>
</evidence>
<sequence length="190" mass="22085">MPKGAQELSFYFSSISLIITFVIIAIVVENVQSQKDWKQKDIRDYNEADMERLYEQWEKDEEPLDDDELPEYLRKSPPIDMSKMDFSNPENVLRTSKKGKTLMTFVSVGGNPTRQETETITALWQSSLQNSHIIADRFIVSDDRAIFMFKDGSQAWDAKDFLITQDRCKDVTIDNKVYPGINYQAEHQEL</sequence>
<dbReference type="AlphaFoldDB" id="A0A132A6V0"/>
<dbReference type="GO" id="GO:0006457">
    <property type="term" value="P:protein folding"/>
    <property type="evidence" value="ECO:0007669"/>
    <property type="project" value="InterPro"/>
</dbReference>
<dbReference type="EMBL" id="JXLN01011010">
    <property type="protein sequence ID" value="KPM06657.1"/>
    <property type="molecule type" value="Genomic_DNA"/>
</dbReference>
<reference evidence="7 8" key="1">
    <citation type="journal article" date="2015" name="Parasit. Vectors">
        <title>Draft genome of the scabies mite.</title>
        <authorList>
            <person name="Rider S.D.Jr."/>
            <person name="Morgan M.S."/>
            <person name="Arlian L.G."/>
        </authorList>
    </citation>
    <scope>NUCLEOTIDE SEQUENCE [LARGE SCALE GENOMIC DNA]</scope>
    <source>
        <strain evidence="7">Arlian Lab</strain>
    </source>
</reference>
<dbReference type="PANTHER" id="PTHR17600:SF2">
    <property type="entry name" value="LRP CHAPERONE MESD"/>
    <property type="match status" value="1"/>
</dbReference>
<evidence type="ECO:0000256" key="1">
    <source>
        <dbReference type="ARBA" id="ARBA00004240"/>
    </source>
</evidence>
<comment type="similarity">
    <text evidence="2">Belongs to the MESD family.</text>
</comment>
<evidence type="ECO:0000256" key="6">
    <source>
        <dbReference type="ARBA" id="ARBA00023186"/>
    </source>
</evidence>
<evidence type="ECO:0000256" key="5">
    <source>
        <dbReference type="ARBA" id="ARBA00022824"/>
    </source>
</evidence>
<dbReference type="GO" id="GO:0016055">
    <property type="term" value="P:Wnt signaling pathway"/>
    <property type="evidence" value="ECO:0007669"/>
    <property type="project" value="UniProtKB-KW"/>
</dbReference>
<organism evidence="7 8">
    <name type="scientific">Sarcoptes scabiei</name>
    <name type="common">Itch mite</name>
    <name type="synonym">Acarus scabiei</name>
    <dbReference type="NCBI Taxonomy" id="52283"/>
    <lineage>
        <taxon>Eukaryota</taxon>
        <taxon>Metazoa</taxon>
        <taxon>Ecdysozoa</taxon>
        <taxon>Arthropoda</taxon>
        <taxon>Chelicerata</taxon>
        <taxon>Arachnida</taxon>
        <taxon>Acari</taxon>
        <taxon>Acariformes</taxon>
        <taxon>Sarcoptiformes</taxon>
        <taxon>Astigmata</taxon>
        <taxon>Psoroptidia</taxon>
        <taxon>Sarcoptoidea</taxon>
        <taxon>Sarcoptidae</taxon>
        <taxon>Sarcoptinae</taxon>
        <taxon>Sarcoptes</taxon>
    </lineage>
</organism>
<dbReference type="Pfam" id="PF10185">
    <property type="entry name" value="Mesd"/>
    <property type="match status" value="1"/>
</dbReference>
<protein>
    <submittedName>
        <fullName evidence="7">LDLR chaperone boca-like protein</fullName>
    </submittedName>
</protein>
<name>A0A132A6V0_SARSC</name>
<dbReference type="PANTHER" id="PTHR17600">
    <property type="entry name" value="MESODERM DEVELOPMENT CANDIDATE 2"/>
    <property type="match status" value="1"/>
</dbReference>
<keyword evidence="5" id="KW-0256">Endoplasmic reticulum</keyword>
<comment type="caution">
    <text evidence="7">The sequence shown here is derived from an EMBL/GenBank/DDBJ whole genome shotgun (WGS) entry which is preliminary data.</text>
</comment>